<comment type="caution">
    <text evidence="2">The sequence shown here is derived from an EMBL/GenBank/DDBJ whole genome shotgun (WGS) entry which is preliminary data.</text>
</comment>
<evidence type="ECO:0008006" key="4">
    <source>
        <dbReference type="Google" id="ProtNLM"/>
    </source>
</evidence>
<dbReference type="SUPFAM" id="SSF54928">
    <property type="entry name" value="RNA-binding domain, RBD"/>
    <property type="match status" value="1"/>
</dbReference>
<feature type="compositionally biased region" description="Basic and acidic residues" evidence="1">
    <location>
        <begin position="264"/>
        <end position="282"/>
    </location>
</feature>
<sequence>MAPTKDQSVSFDAIIQRGRDQQKREALANEILGSGRRKSAPGTAALNNNYNNRKAAPAAGGSLASRMGVTKRSSSAIPKPSINNTRWGHDLHHVNNPRASRFPQLPRTQSASRLERGNRLYQELRQEPSSNGPHNPTTQTKGASGINIRGAAQPTGWTVVASNFAPGTTAADIEAVMTPIGGEMLGCRLTSSHPTVIAEMQFTEKSGADNVITMFNNRKADGRLLYVFMKESGPSPVMPGQRSGHQPQKAAEDRDGMDVDNDDIDRREPDRSTRRAEPEYQEGRYGFPDTGGRDNYRRDDRWDNRRSEGRSEGRLYSDNMRRNDRGYRR</sequence>
<organism evidence="2 3">
    <name type="scientific">Diplodia intermedia</name>
    <dbReference type="NCBI Taxonomy" id="856260"/>
    <lineage>
        <taxon>Eukaryota</taxon>
        <taxon>Fungi</taxon>
        <taxon>Dikarya</taxon>
        <taxon>Ascomycota</taxon>
        <taxon>Pezizomycotina</taxon>
        <taxon>Dothideomycetes</taxon>
        <taxon>Dothideomycetes incertae sedis</taxon>
        <taxon>Botryosphaeriales</taxon>
        <taxon>Botryosphaeriaceae</taxon>
        <taxon>Diplodia</taxon>
    </lineage>
</organism>
<reference evidence="2 3" key="1">
    <citation type="journal article" date="2023" name="Plant Dis.">
        <title>First Report of Diplodia intermedia Causing Canker and Dieback Diseases on Apple Trees in Canada.</title>
        <authorList>
            <person name="Ellouze W."/>
            <person name="Ilyukhin E."/>
            <person name="Sulman M."/>
            <person name="Ali S."/>
        </authorList>
    </citation>
    <scope>NUCLEOTIDE SEQUENCE [LARGE SCALE GENOMIC DNA]</scope>
    <source>
        <strain evidence="2 3">M45-28</strain>
    </source>
</reference>
<feature type="compositionally biased region" description="Basic and acidic residues" evidence="1">
    <location>
        <begin position="113"/>
        <end position="126"/>
    </location>
</feature>
<feature type="compositionally biased region" description="Basic and acidic residues" evidence="1">
    <location>
        <begin position="291"/>
        <end position="329"/>
    </location>
</feature>
<feature type="region of interest" description="Disordered" evidence="1">
    <location>
        <begin position="231"/>
        <end position="329"/>
    </location>
</feature>
<evidence type="ECO:0000256" key="1">
    <source>
        <dbReference type="SAM" id="MobiDB-lite"/>
    </source>
</evidence>
<evidence type="ECO:0000313" key="2">
    <source>
        <dbReference type="EMBL" id="KAL1650214.1"/>
    </source>
</evidence>
<gene>
    <name evidence="2" type="ORF">SLS58_001025</name>
</gene>
<protein>
    <recommendedName>
        <fullName evidence="4">Nucleotide-binding alpha-beta plait</fullName>
    </recommendedName>
</protein>
<feature type="compositionally biased region" description="Polar residues" evidence="1">
    <location>
        <begin position="127"/>
        <end position="142"/>
    </location>
</feature>
<feature type="compositionally biased region" description="Polar residues" evidence="1">
    <location>
        <begin position="71"/>
        <end position="86"/>
    </location>
</feature>
<keyword evidence="3" id="KW-1185">Reference proteome</keyword>
<name>A0ABR3U2B6_9PEZI</name>
<feature type="region of interest" description="Disordered" evidence="1">
    <location>
        <begin position="29"/>
        <end position="149"/>
    </location>
</feature>
<dbReference type="EMBL" id="JAKEKT020000004">
    <property type="protein sequence ID" value="KAL1650214.1"/>
    <property type="molecule type" value="Genomic_DNA"/>
</dbReference>
<dbReference type="Proteomes" id="UP001521184">
    <property type="component" value="Unassembled WGS sequence"/>
</dbReference>
<accession>A0ABR3U2B6</accession>
<dbReference type="InterPro" id="IPR035979">
    <property type="entry name" value="RBD_domain_sf"/>
</dbReference>
<proteinExistence type="predicted"/>
<evidence type="ECO:0000313" key="3">
    <source>
        <dbReference type="Proteomes" id="UP001521184"/>
    </source>
</evidence>